<dbReference type="OrthoDB" id="1522549at2"/>
<evidence type="ECO:0000313" key="1">
    <source>
        <dbReference type="EMBL" id="SDE43837.1"/>
    </source>
</evidence>
<name>A0A1G7CX14_9SPHI</name>
<organism evidence="1 2">
    <name type="scientific">Mucilaginibacter pineti</name>
    <dbReference type="NCBI Taxonomy" id="1391627"/>
    <lineage>
        <taxon>Bacteria</taxon>
        <taxon>Pseudomonadati</taxon>
        <taxon>Bacteroidota</taxon>
        <taxon>Sphingobacteriia</taxon>
        <taxon>Sphingobacteriales</taxon>
        <taxon>Sphingobacteriaceae</taxon>
        <taxon>Mucilaginibacter</taxon>
    </lineage>
</organism>
<dbReference type="Proteomes" id="UP000199072">
    <property type="component" value="Unassembled WGS sequence"/>
</dbReference>
<protein>
    <submittedName>
        <fullName evidence="1">Tetratricopeptide repeat-containing protein</fullName>
    </submittedName>
</protein>
<dbReference type="InterPro" id="IPR011990">
    <property type="entry name" value="TPR-like_helical_dom_sf"/>
</dbReference>
<accession>A0A1G7CX14</accession>
<dbReference type="InterPro" id="IPR019734">
    <property type="entry name" value="TPR_rpt"/>
</dbReference>
<proteinExistence type="predicted"/>
<evidence type="ECO:0000313" key="2">
    <source>
        <dbReference type="Proteomes" id="UP000199072"/>
    </source>
</evidence>
<reference evidence="1 2" key="1">
    <citation type="submission" date="2016-10" db="EMBL/GenBank/DDBJ databases">
        <authorList>
            <person name="de Groot N.N."/>
        </authorList>
    </citation>
    <scope>NUCLEOTIDE SEQUENCE [LARGE SCALE GENOMIC DNA]</scope>
    <source>
        <strain evidence="1 2">47C3B</strain>
    </source>
</reference>
<dbReference type="SMART" id="SM00028">
    <property type="entry name" value="TPR"/>
    <property type="match status" value="4"/>
</dbReference>
<gene>
    <name evidence="1" type="ORF">SAMN05216464_106136</name>
</gene>
<sequence>MRQLSIFLARIPGKLLLPALIIFVAGCSLEKQSGFNRRMQNLTAHYNILFNANEILRIKQETYAAGFIDSYNELLSVYPDTAAQTTPPDKDLELAITKANTIINIKEQSKYLGDAYLVMGKARYLEGNYFDAVEYLDYVIRSYGSNNVQLKQEALIWKGRALLYLNNLQQAKVAIDTAILNINPKKKVNAGIYATKLQYDINTQNYANAEEDAKLAIQYCHDGDLKLRWTFILAQLQELNLKPADAFENYSRIVKSNAVFEMAFNANLNRIRIQDNQNGAKTSKIDRLRSLLKNQNNDEFQDQIYYQIAEQLFAAGDIDNALKNYKLSVRKSLKNQNQKGLSYLRIADIEFKNKANYSAAKLYYDSTLTYLSTNYPNYQIIRKKSNNLQILTGLLQTISREDTLQMLASLDEKTRMARIDAMVTHQILQEKAANEASAGTGNIDAVANRTMQLQNRQNKNSQATGNIFYFYNPAALSQGVNDFKRQWGNRRLEDNWRRSKRSNGNIAPANNTPMIAQGGTDPDGGVAQNDKSLIPVNAGSFRQDLMKDLPLTPELLKQSNDRLYNAYMDLGNFYRDLLGDKKEAIATYELLLTRFPNGVDKAAVYYNLYRLYADIDIKKSTDYKNRILKEFPESVYAKVILDPDYAKKLDDVNAEFNGYYNQVYELYTQKKFAQVITKANELLAQYPDSRFAAQLYYLKTIAAGHQEKLPPFMTDLQQIVAKYPNDKLITPLAVQHLAYIDANKAEVAARPVVLYGDDINEIPFTPPVAYQKQTEYRPVYKPSMEAPVAQVRLPEKVKPAEVALLKAPVTKPEITTPSGLKQPVTQATITPPVTDSVKTPVQDLAAAVETTKQDSVIKPAQAAIVAPTITYIFSTRDSTNYYFGINVTTGTTNLSSSRFGIGQFNRTHFANSGIKHGLKAIGRDDQLIFVGRFYNLEDAKKYAREIIPLLPDIMKVPKDKYSFFIITQENLDKLADQKALDSYIDYYQKFY</sequence>
<dbReference type="Pfam" id="PF13174">
    <property type="entry name" value="TPR_6"/>
    <property type="match status" value="1"/>
</dbReference>
<dbReference type="Gene3D" id="1.25.40.10">
    <property type="entry name" value="Tetratricopeptide repeat domain"/>
    <property type="match status" value="3"/>
</dbReference>
<dbReference type="EMBL" id="FNAI01000006">
    <property type="protein sequence ID" value="SDE43837.1"/>
    <property type="molecule type" value="Genomic_DNA"/>
</dbReference>
<dbReference type="RefSeq" id="WP_091150047.1">
    <property type="nucleotide sequence ID" value="NZ_FNAI01000006.1"/>
</dbReference>
<keyword evidence="2" id="KW-1185">Reference proteome</keyword>
<dbReference type="PROSITE" id="PS51257">
    <property type="entry name" value="PROKAR_LIPOPROTEIN"/>
    <property type="match status" value="1"/>
</dbReference>
<dbReference type="SUPFAM" id="SSF48452">
    <property type="entry name" value="TPR-like"/>
    <property type="match status" value="1"/>
</dbReference>
<dbReference type="STRING" id="1391627.SAMN05216464_106136"/>
<dbReference type="AlphaFoldDB" id="A0A1G7CX14"/>